<accession>A0A8S5N1X7</accession>
<reference evidence="1" key="1">
    <citation type="journal article" date="2021" name="Proc. Natl. Acad. Sci. U.S.A.">
        <title>A Catalog of Tens of Thousands of Viruses from Human Metagenomes Reveals Hidden Associations with Chronic Diseases.</title>
        <authorList>
            <person name="Tisza M.J."/>
            <person name="Buck C.B."/>
        </authorList>
    </citation>
    <scope>NUCLEOTIDE SEQUENCE</scope>
    <source>
        <strain evidence="1">Cttxo15</strain>
    </source>
</reference>
<proteinExistence type="predicted"/>
<organism evidence="1">
    <name type="scientific">Podoviridae sp. cttxo15</name>
    <dbReference type="NCBI Taxonomy" id="2826584"/>
    <lineage>
        <taxon>Viruses</taxon>
        <taxon>Duplodnaviria</taxon>
        <taxon>Heunggongvirae</taxon>
        <taxon>Uroviricota</taxon>
        <taxon>Caudoviricetes</taxon>
    </lineage>
</organism>
<evidence type="ECO:0000313" key="1">
    <source>
        <dbReference type="EMBL" id="DAD88480.1"/>
    </source>
</evidence>
<sequence>MSMDWHSLTKKGKKSDFSIRFNRKLEQES</sequence>
<protein>
    <submittedName>
        <fullName evidence="1">Uncharacterized protein</fullName>
    </submittedName>
</protein>
<name>A0A8S5N1X7_9CAUD</name>
<dbReference type="EMBL" id="BK015041">
    <property type="protein sequence ID" value="DAD88480.1"/>
    <property type="molecule type" value="Genomic_DNA"/>
</dbReference>